<evidence type="ECO:0000313" key="3">
    <source>
        <dbReference type="Proteomes" id="UP001066276"/>
    </source>
</evidence>
<keyword evidence="3" id="KW-1185">Reference proteome</keyword>
<evidence type="ECO:0000256" key="1">
    <source>
        <dbReference type="SAM" id="MobiDB-lite"/>
    </source>
</evidence>
<proteinExistence type="predicted"/>
<organism evidence="2 3">
    <name type="scientific">Pleurodeles waltl</name>
    <name type="common">Iberian ribbed newt</name>
    <dbReference type="NCBI Taxonomy" id="8319"/>
    <lineage>
        <taxon>Eukaryota</taxon>
        <taxon>Metazoa</taxon>
        <taxon>Chordata</taxon>
        <taxon>Craniata</taxon>
        <taxon>Vertebrata</taxon>
        <taxon>Euteleostomi</taxon>
        <taxon>Amphibia</taxon>
        <taxon>Batrachia</taxon>
        <taxon>Caudata</taxon>
        <taxon>Salamandroidea</taxon>
        <taxon>Salamandridae</taxon>
        <taxon>Pleurodelinae</taxon>
        <taxon>Pleurodeles</taxon>
    </lineage>
</organism>
<name>A0AAV7W4A8_PLEWA</name>
<accession>A0AAV7W4A8</accession>
<comment type="caution">
    <text evidence="2">The sequence shown here is derived from an EMBL/GenBank/DDBJ whole genome shotgun (WGS) entry which is preliminary data.</text>
</comment>
<feature type="region of interest" description="Disordered" evidence="1">
    <location>
        <begin position="56"/>
        <end position="88"/>
    </location>
</feature>
<dbReference type="EMBL" id="JANPWB010000002">
    <property type="protein sequence ID" value="KAJ1208820.1"/>
    <property type="molecule type" value="Genomic_DNA"/>
</dbReference>
<dbReference type="Proteomes" id="UP001066276">
    <property type="component" value="Chromosome 1_2"/>
</dbReference>
<reference evidence="2" key="1">
    <citation type="journal article" date="2022" name="bioRxiv">
        <title>Sequencing and chromosome-scale assembly of the giantPleurodeles waltlgenome.</title>
        <authorList>
            <person name="Brown T."/>
            <person name="Elewa A."/>
            <person name="Iarovenko S."/>
            <person name="Subramanian E."/>
            <person name="Araus A.J."/>
            <person name="Petzold A."/>
            <person name="Susuki M."/>
            <person name="Suzuki K.-i.T."/>
            <person name="Hayashi T."/>
            <person name="Toyoda A."/>
            <person name="Oliveira C."/>
            <person name="Osipova E."/>
            <person name="Leigh N.D."/>
            <person name="Simon A."/>
            <person name="Yun M.H."/>
        </authorList>
    </citation>
    <scope>NUCLEOTIDE SEQUENCE</scope>
    <source>
        <strain evidence="2">20211129_DDA</strain>
        <tissue evidence="2">Liver</tissue>
    </source>
</reference>
<evidence type="ECO:0000313" key="2">
    <source>
        <dbReference type="EMBL" id="KAJ1208820.1"/>
    </source>
</evidence>
<sequence>MFRALIGRVPQVLVRQATSGESTGRIPAARFMKSNKTAQLAERANAGSMERQALDKSRAHRQECRPAGSYFAGNRGAEPSCNPQPHDS</sequence>
<protein>
    <submittedName>
        <fullName evidence="2">Uncharacterized protein</fullName>
    </submittedName>
</protein>
<gene>
    <name evidence="2" type="ORF">NDU88_004203</name>
</gene>
<dbReference type="AlphaFoldDB" id="A0AAV7W4A8"/>